<keyword evidence="3" id="KW-1185">Reference proteome</keyword>
<accession>A0ABR4A536</accession>
<feature type="chain" id="PRO_5045871626" evidence="1">
    <location>
        <begin position="29"/>
        <end position="459"/>
    </location>
</feature>
<name>A0ABR4A536_9LECA</name>
<keyword evidence="1" id="KW-0732">Signal</keyword>
<dbReference type="EMBL" id="JBEFKJ010000019">
    <property type="protein sequence ID" value="KAL2041017.1"/>
    <property type="molecule type" value="Genomic_DNA"/>
</dbReference>
<comment type="caution">
    <text evidence="2">The sequence shown here is derived from an EMBL/GenBank/DDBJ whole genome shotgun (WGS) entry which is preliminary data.</text>
</comment>
<proteinExistence type="predicted"/>
<reference evidence="2 3" key="1">
    <citation type="submission" date="2024-09" db="EMBL/GenBank/DDBJ databases">
        <title>Rethinking Asexuality: The Enigmatic Case of Functional Sexual Genes in Lepraria (Stereocaulaceae).</title>
        <authorList>
            <person name="Doellman M."/>
            <person name="Sun Y."/>
            <person name="Barcenas-Pena A."/>
            <person name="Lumbsch H.T."/>
            <person name="Grewe F."/>
        </authorList>
    </citation>
    <scope>NUCLEOTIDE SEQUENCE [LARGE SCALE GENOMIC DNA]</scope>
    <source>
        <strain evidence="2 3">Mercado 3170</strain>
    </source>
</reference>
<protein>
    <submittedName>
        <fullName evidence="2">Uncharacterized protein</fullName>
    </submittedName>
</protein>
<evidence type="ECO:0000313" key="3">
    <source>
        <dbReference type="Proteomes" id="UP001590950"/>
    </source>
</evidence>
<dbReference type="Proteomes" id="UP001590950">
    <property type="component" value="Unassembled WGS sequence"/>
</dbReference>
<sequence>MLLPHSKNMNSFSLVFSAIAISAHLTLAIPQATNGCGANLLSCSVSDPTRKEAPWAGSTGSFPQCYDPARYTCASNFLCPIGSPKIAGQYACGPVTSSSPTKPASASIPEVSVTVNAPGAGDIDGIKGFNFIVDLTIDVLSEASNSLIPFKPLYQDASSSTFGPGPNAAFPGLVVLQNTTAKKGPLMGPNTNLAGLFQLNGVASTGGLNEYNSYWDAGAAAFGIGPTELVVYYVKGTAGKTASFTPGASDGLVSNVVNTPFTISNRTSNAIPPTDPHCMNGQVFVPNNVNTPAGQPAVSAQVFHPTEGQKVGVNGSGWILDLLFDATSSMSNALISADAGYSSGFINQSSPLFKPGPNSLLPGLVVLLNTTTDKGPFKGPGMNLAGLFQINNVRDVNCDTIIEIWAAWLVGKPIAGHGPSQINAFLVNGTAPAVITDTSSLSARTDLISNVSTVNIILS</sequence>
<evidence type="ECO:0000313" key="2">
    <source>
        <dbReference type="EMBL" id="KAL2041017.1"/>
    </source>
</evidence>
<organism evidence="2 3">
    <name type="scientific">Stereocaulon virgatum</name>
    <dbReference type="NCBI Taxonomy" id="373712"/>
    <lineage>
        <taxon>Eukaryota</taxon>
        <taxon>Fungi</taxon>
        <taxon>Dikarya</taxon>
        <taxon>Ascomycota</taxon>
        <taxon>Pezizomycotina</taxon>
        <taxon>Lecanoromycetes</taxon>
        <taxon>OSLEUM clade</taxon>
        <taxon>Lecanoromycetidae</taxon>
        <taxon>Lecanorales</taxon>
        <taxon>Lecanorineae</taxon>
        <taxon>Stereocaulaceae</taxon>
        <taxon>Stereocaulon</taxon>
    </lineage>
</organism>
<gene>
    <name evidence="2" type="ORF">N7G274_006475</name>
</gene>
<evidence type="ECO:0000256" key="1">
    <source>
        <dbReference type="SAM" id="SignalP"/>
    </source>
</evidence>
<feature type="signal peptide" evidence="1">
    <location>
        <begin position="1"/>
        <end position="28"/>
    </location>
</feature>